<accession>A0A819W979</accession>
<proteinExistence type="predicted"/>
<organism evidence="1 2">
    <name type="scientific">Rotaria socialis</name>
    <dbReference type="NCBI Taxonomy" id="392032"/>
    <lineage>
        <taxon>Eukaryota</taxon>
        <taxon>Metazoa</taxon>
        <taxon>Spiralia</taxon>
        <taxon>Gnathifera</taxon>
        <taxon>Rotifera</taxon>
        <taxon>Eurotatoria</taxon>
        <taxon>Bdelloidea</taxon>
        <taxon>Philodinida</taxon>
        <taxon>Philodinidae</taxon>
        <taxon>Rotaria</taxon>
    </lineage>
</organism>
<name>A0A819W979_9BILA</name>
<sequence length="187" mass="21870">MTDFIHLPVDKLVKKLFDDERPIDFGFLEYRDETTNEKRFHYPVHRRTGCNTTFQSSNDFENLIIIFSHIYIYKFHAVDTDLIKRDYDKWYQEQKNLASISHFTTDTLTSSDVEELFDTSSTITKTIAPLKDQRETKGNQYFILSNELSSKTNSAIADFIAEKINNNELKAKINSLDVGYLEKVSKM</sequence>
<protein>
    <submittedName>
        <fullName evidence="1">Uncharacterized protein</fullName>
    </submittedName>
</protein>
<gene>
    <name evidence="1" type="ORF">HFQ381_LOCUS2215</name>
</gene>
<reference evidence="1" key="1">
    <citation type="submission" date="2021-02" db="EMBL/GenBank/DDBJ databases">
        <authorList>
            <person name="Nowell W R."/>
        </authorList>
    </citation>
    <scope>NUCLEOTIDE SEQUENCE</scope>
</reference>
<dbReference type="Proteomes" id="UP000663851">
    <property type="component" value="Unassembled WGS sequence"/>
</dbReference>
<dbReference type="EMBL" id="CAJOBO010000071">
    <property type="protein sequence ID" value="CAF4119205.1"/>
    <property type="molecule type" value="Genomic_DNA"/>
</dbReference>
<evidence type="ECO:0000313" key="2">
    <source>
        <dbReference type="Proteomes" id="UP000663851"/>
    </source>
</evidence>
<evidence type="ECO:0000313" key="1">
    <source>
        <dbReference type="EMBL" id="CAF4119205.1"/>
    </source>
</evidence>
<comment type="caution">
    <text evidence="1">The sequence shown here is derived from an EMBL/GenBank/DDBJ whole genome shotgun (WGS) entry which is preliminary data.</text>
</comment>
<dbReference type="AlphaFoldDB" id="A0A819W979"/>